<evidence type="ECO:0000256" key="14">
    <source>
        <dbReference type="ARBA" id="ARBA00038710"/>
    </source>
</evidence>
<evidence type="ECO:0000256" key="1">
    <source>
        <dbReference type="ARBA" id="ARBA00000707"/>
    </source>
</evidence>
<dbReference type="SMART" id="SM01246">
    <property type="entry name" value="Josephin"/>
    <property type="match status" value="1"/>
</dbReference>
<proteinExistence type="predicted"/>
<dbReference type="Pfam" id="PF02099">
    <property type="entry name" value="Josephin"/>
    <property type="match status" value="1"/>
</dbReference>
<dbReference type="GO" id="GO:0006508">
    <property type="term" value="P:proteolysis"/>
    <property type="evidence" value="ECO:0007669"/>
    <property type="project" value="UniProtKB-KW"/>
</dbReference>
<comment type="function">
    <text evidence="13">Deubiquitinates monoubiquitinated probes (in vitro). When ubiquitinated, cleaves 'Lys-63'-linked and 'Lys-48'-linked poly-ubiquitin chains (in vitro), hence may act as a deubiquitinating enzyme. May increase macropinocytosis and suppress clathrin- and caveolae-mediated endocytosis. May enhance membrane dynamics and cell motility independently of its catalytic activity.</text>
</comment>
<evidence type="ECO:0000313" key="20">
    <source>
        <dbReference type="EMBL" id="KAG8556659.1"/>
    </source>
</evidence>
<evidence type="ECO:0000256" key="8">
    <source>
        <dbReference type="ARBA" id="ARBA00022670"/>
    </source>
</evidence>
<evidence type="ECO:0000256" key="13">
    <source>
        <dbReference type="ARBA" id="ARBA00037708"/>
    </source>
</evidence>
<reference evidence="20" key="1">
    <citation type="thesis" date="2020" institute="ProQuest LLC" country="789 East Eisenhower Parkway, Ann Arbor, MI, USA">
        <title>Comparative Genomics and Chromosome Evolution.</title>
        <authorList>
            <person name="Mudd A.B."/>
        </authorList>
    </citation>
    <scope>NUCLEOTIDE SEQUENCE</scope>
    <source>
        <strain evidence="20">237g6f4</strain>
        <tissue evidence="20">Blood</tissue>
    </source>
</reference>
<accession>A0AAV7A4W2</accession>
<evidence type="ECO:0000256" key="9">
    <source>
        <dbReference type="ARBA" id="ARBA00022786"/>
    </source>
</evidence>
<keyword evidence="12" id="KW-0472">Membrane</keyword>
<dbReference type="Gene3D" id="3.90.70.40">
    <property type="match status" value="1"/>
</dbReference>
<feature type="region of interest" description="Disordered" evidence="18">
    <location>
        <begin position="1"/>
        <end position="21"/>
    </location>
</feature>
<keyword evidence="10" id="KW-0378">Hydrolase</keyword>
<dbReference type="GO" id="GO:0005886">
    <property type="term" value="C:plasma membrane"/>
    <property type="evidence" value="ECO:0007669"/>
    <property type="project" value="UniProtKB-SubCell"/>
</dbReference>
<dbReference type="InterPro" id="IPR006155">
    <property type="entry name" value="Josephin"/>
</dbReference>
<evidence type="ECO:0000313" key="21">
    <source>
        <dbReference type="Proteomes" id="UP000824782"/>
    </source>
</evidence>
<evidence type="ECO:0000256" key="12">
    <source>
        <dbReference type="ARBA" id="ARBA00023136"/>
    </source>
</evidence>
<comment type="caution">
    <text evidence="17">Lacks conserved residue(s) required for the propagation of feature annotation.</text>
</comment>
<dbReference type="AlphaFoldDB" id="A0AAV7A4W2"/>
<evidence type="ECO:0000256" key="18">
    <source>
        <dbReference type="SAM" id="MobiDB-lite"/>
    </source>
</evidence>
<evidence type="ECO:0000256" key="15">
    <source>
        <dbReference type="ARBA" id="ARBA00040589"/>
    </source>
</evidence>
<evidence type="ECO:0000256" key="5">
    <source>
        <dbReference type="ARBA" id="ARBA00022475"/>
    </source>
</evidence>
<dbReference type="GO" id="GO:0016579">
    <property type="term" value="P:protein deubiquitination"/>
    <property type="evidence" value="ECO:0007669"/>
    <property type="project" value="InterPro"/>
</dbReference>
<keyword evidence="6" id="KW-0963">Cytoplasm</keyword>
<comment type="subunit">
    <text evidence="14">Interacts with beta-actin/ACTB.</text>
</comment>
<evidence type="ECO:0000256" key="6">
    <source>
        <dbReference type="ARBA" id="ARBA00022490"/>
    </source>
</evidence>
<evidence type="ECO:0000256" key="3">
    <source>
        <dbReference type="ARBA" id="ARBA00004496"/>
    </source>
</evidence>
<sequence length="158" mass="18130">MSCVPWKGDKAKSGSESQEPLPAHIYHEKQRRELCALHALNNVFQDAGAFTREALQEIFQRDVGLISLSNVTGFIMNLPSSLSWGPLKLPLKRQHWICVREVGGTYFNLDSKLKRPVRIGSDDDVRNFLHQQLRGKNCELLLVVPEEVEVHQRWRTDL</sequence>
<keyword evidence="7" id="KW-0597">Phosphoprotein</keyword>
<dbReference type="EMBL" id="WNYA01000009">
    <property type="protein sequence ID" value="KAG8556659.1"/>
    <property type="molecule type" value="Genomic_DNA"/>
</dbReference>
<dbReference type="Proteomes" id="UP000824782">
    <property type="component" value="Unassembled WGS sequence"/>
</dbReference>
<name>A0AAV7A4W2_ENGPU</name>
<comment type="catalytic activity">
    <reaction evidence="1">
        <text>Thiol-dependent hydrolysis of ester, thioester, amide, peptide and isopeptide bonds formed by the C-terminal Gly of ubiquitin (a 76-residue protein attached to proteins as an intracellular targeting signal).</text>
        <dbReference type="EC" id="3.4.19.12"/>
    </reaction>
</comment>
<evidence type="ECO:0000256" key="17">
    <source>
        <dbReference type="PROSITE-ProRule" id="PRU00331"/>
    </source>
</evidence>
<dbReference type="PROSITE" id="PS50957">
    <property type="entry name" value="JOSEPHIN"/>
    <property type="match status" value="1"/>
</dbReference>
<dbReference type="EC" id="3.4.19.12" evidence="4"/>
<dbReference type="PANTHER" id="PTHR13291:SF1">
    <property type="entry name" value="JOSEPHIN-1"/>
    <property type="match status" value="1"/>
</dbReference>
<evidence type="ECO:0000256" key="4">
    <source>
        <dbReference type="ARBA" id="ARBA00012759"/>
    </source>
</evidence>
<dbReference type="InterPro" id="IPR040053">
    <property type="entry name" value="JOSD1/2"/>
</dbReference>
<evidence type="ECO:0000256" key="10">
    <source>
        <dbReference type="ARBA" id="ARBA00022801"/>
    </source>
</evidence>
<evidence type="ECO:0000256" key="11">
    <source>
        <dbReference type="ARBA" id="ARBA00022843"/>
    </source>
</evidence>
<feature type="domain" description="Josephin" evidence="19">
    <location>
        <begin position="1"/>
        <end position="158"/>
    </location>
</feature>
<evidence type="ECO:0000259" key="19">
    <source>
        <dbReference type="PROSITE" id="PS50957"/>
    </source>
</evidence>
<keyword evidence="8" id="KW-0645">Protease</keyword>
<dbReference type="PANTHER" id="PTHR13291">
    <property type="entry name" value="JOSEPHIN 1, 2"/>
    <property type="match status" value="1"/>
</dbReference>
<comment type="caution">
    <text evidence="20">The sequence shown here is derived from an EMBL/GenBank/DDBJ whole genome shotgun (WGS) entry which is preliminary data.</text>
</comment>
<keyword evidence="5" id="KW-1003">Cell membrane</keyword>
<keyword evidence="9" id="KW-0833">Ubl conjugation pathway</keyword>
<keyword evidence="21" id="KW-1185">Reference proteome</keyword>
<protein>
    <recommendedName>
        <fullName evidence="15">Josephin-1</fullName>
        <ecNumber evidence="4">3.4.19.12</ecNumber>
    </recommendedName>
    <alternativeName>
        <fullName evidence="16">Josephin domain-containing protein 1</fullName>
    </alternativeName>
</protein>
<gene>
    <name evidence="20" type="ORF">GDO81_018158</name>
</gene>
<comment type="subcellular location">
    <subcellularLocation>
        <location evidence="2">Cell membrane</location>
    </subcellularLocation>
    <subcellularLocation>
        <location evidence="3">Cytoplasm</location>
    </subcellularLocation>
</comment>
<evidence type="ECO:0000256" key="16">
    <source>
        <dbReference type="ARBA" id="ARBA00042189"/>
    </source>
</evidence>
<evidence type="ECO:0000256" key="7">
    <source>
        <dbReference type="ARBA" id="ARBA00022553"/>
    </source>
</evidence>
<keyword evidence="11" id="KW-0832">Ubl conjugation</keyword>
<organism evidence="20 21">
    <name type="scientific">Engystomops pustulosus</name>
    <name type="common">Tungara frog</name>
    <name type="synonym">Physalaemus pustulosus</name>
    <dbReference type="NCBI Taxonomy" id="76066"/>
    <lineage>
        <taxon>Eukaryota</taxon>
        <taxon>Metazoa</taxon>
        <taxon>Chordata</taxon>
        <taxon>Craniata</taxon>
        <taxon>Vertebrata</taxon>
        <taxon>Euteleostomi</taxon>
        <taxon>Amphibia</taxon>
        <taxon>Batrachia</taxon>
        <taxon>Anura</taxon>
        <taxon>Neobatrachia</taxon>
        <taxon>Hyloidea</taxon>
        <taxon>Leptodactylidae</taxon>
        <taxon>Leiuperinae</taxon>
        <taxon>Engystomops</taxon>
    </lineage>
</organism>
<dbReference type="FunFam" id="3.90.70.40:FF:000002">
    <property type="entry name" value="josephin-1 isoform X2"/>
    <property type="match status" value="1"/>
</dbReference>
<evidence type="ECO:0000256" key="2">
    <source>
        <dbReference type="ARBA" id="ARBA00004236"/>
    </source>
</evidence>
<dbReference type="GO" id="GO:0004843">
    <property type="term" value="F:cysteine-type deubiquitinase activity"/>
    <property type="evidence" value="ECO:0007669"/>
    <property type="project" value="UniProtKB-EC"/>
</dbReference>
<dbReference type="GO" id="GO:0005737">
    <property type="term" value="C:cytoplasm"/>
    <property type="evidence" value="ECO:0007669"/>
    <property type="project" value="UniProtKB-SubCell"/>
</dbReference>